<evidence type="ECO:0000256" key="2">
    <source>
        <dbReference type="ARBA" id="ARBA00012438"/>
    </source>
</evidence>
<evidence type="ECO:0000313" key="7">
    <source>
        <dbReference type="EMBL" id="GCE95433.1"/>
    </source>
</evidence>
<dbReference type="Pfam" id="PF00512">
    <property type="entry name" value="HisKA"/>
    <property type="match status" value="1"/>
</dbReference>
<dbReference type="RefSeq" id="WP_006618991.1">
    <property type="nucleotide sequence ID" value="NZ_BIMW01000129.1"/>
</dbReference>
<comment type="caution">
    <text evidence="7">The sequence shown here is derived from an EMBL/GenBank/DDBJ whole genome shotgun (WGS) entry which is preliminary data.</text>
</comment>
<gene>
    <name evidence="7" type="ORF">NIES46_34960</name>
</gene>
<dbReference type="InterPro" id="IPR036890">
    <property type="entry name" value="HATPase_C_sf"/>
</dbReference>
<evidence type="ECO:0000256" key="1">
    <source>
        <dbReference type="ARBA" id="ARBA00000085"/>
    </source>
</evidence>
<dbReference type="PANTHER" id="PTHR43711:SF26">
    <property type="entry name" value="SENSOR HISTIDINE KINASE RCSC"/>
    <property type="match status" value="1"/>
</dbReference>
<comment type="catalytic activity">
    <reaction evidence="1">
        <text>ATP + protein L-histidine = ADP + protein N-phospho-L-histidine.</text>
        <dbReference type="EC" id="2.7.13.3"/>
    </reaction>
</comment>
<name>A0A5M3T6W3_LIMPL</name>
<proteinExistence type="predicted"/>
<keyword evidence="3" id="KW-0808">Transferase</keyword>
<dbReference type="SUPFAM" id="SSF55874">
    <property type="entry name" value="ATPase domain of HSP90 chaperone/DNA topoisomerase II/histidine kinase"/>
    <property type="match status" value="1"/>
</dbReference>
<accession>A0A5M3T6W3</accession>
<feature type="domain" description="Histidine kinase" evidence="6">
    <location>
        <begin position="92"/>
        <end position="322"/>
    </location>
</feature>
<keyword evidence="8" id="KW-1185">Reference proteome</keyword>
<evidence type="ECO:0000259" key="6">
    <source>
        <dbReference type="PROSITE" id="PS50109"/>
    </source>
</evidence>
<dbReference type="InterPro" id="IPR050736">
    <property type="entry name" value="Sensor_HK_Regulatory"/>
</dbReference>
<evidence type="ECO:0000313" key="8">
    <source>
        <dbReference type="Proteomes" id="UP000326169"/>
    </source>
</evidence>
<dbReference type="Proteomes" id="UP000326169">
    <property type="component" value="Unassembled WGS sequence"/>
</dbReference>
<dbReference type="EMBL" id="BIMW01000129">
    <property type="protein sequence ID" value="GCE95433.1"/>
    <property type="molecule type" value="Genomic_DNA"/>
</dbReference>
<evidence type="ECO:0000256" key="5">
    <source>
        <dbReference type="ARBA" id="ARBA00023012"/>
    </source>
</evidence>
<dbReference type="EC" id="2.7.13.3" evidence="2"/>
<keyword evidence="5" id="KW-0902">Two-component regulatory system</keyword>
<evidence type="ECO:0000256" key="4">
    <source>
        <dbReference type="ARBA" id="ARBA00022777"/>
    </source>
</evidence>
<reference evidence="7 8" key="1">
    <citation type="journal article" date="2019" name="J Genomics">
        <title>The Draft Genome of a Hydrogen-producing Cyanobacterium, Arthrospira platensis NIES-46.</title>
        <authorList>
            <person name="Suzuki S."/>
            <person name="Yamaguchi H."/>
            <person name="Kawachi M."/>
        </authorList>
    </citation>
    <scope>NUCLEOTIDE SEQUENCE [LARGE SCALE GENOMIC DNA]</scope>
    <source>
        <strain evidence="7 8">NIES-46</strain>
    </source>
</reference>
<dbReference type="PANTHER" id="PTHR43711">
    <property type="entry name" value="TWO-COMPONENT HISTIDINE KINASE"/>
    <property type="match status" value="1"/>
</dbReference>
<dbReference type="InterPro" id="IPR036097">
    <property type="entry name" value="HisK_dim/P_sf"/>
</dbReference>
<dbReference type="SUPFAM" id="SSF47384">
    <property type="entry name" value="Homodimeric domain of signal transducing histidine kinase"/>
    <property type="match status" value="1"/>
</dbReference>
<dbReference type="Gene3D" id="3.30.565.10">
    <property type="entry name" value="Histidine kinase-like ATPase, C-terminal domain"/>
    <property type="match status" value="1"/>
</dbReference>
<keyword evidence="4 7" id="KW-0418">Kinase</keyword>
<dbReference type="GeneID" id="301684277"/>
<evidence type="ECO:0000256" key="3">
    <source>
        <dbReference type="ARBA" id="ARBA00022679"/>
    </source>
</evidence>
<dbReference type="Gene3D" id="1.10.287.130">
    <property type="match status" value="1"/>
</dbReference>
<dbReference type="GO" id="GO:0016301">
    <property type="term" value="F:kinase activity"/>
    <property type="evidence" value="ECO:0007669"/>
    <property type="project" value="UniProtKB-KW"/>
</dbReference>
<dbReference type="CDD" id="cd00082">
    <property type="entry name" value="HisKA"/>
    <property type="match status" value="1"/>
</dbReference>
<dbReference type="PROSITE" id="PS50109">
    <property type="entry name" value="HIS_KIN"/>
    <property type="match status" value="1"/>
</dbReference>
<dbReference type="SMART" id="SM00388">
    <property type="entry name" value="HisKA"/>
    <property type="match status" value="1"/>
</dbReference>
<dbReference type="InterPro" id="IPR005467">
    <property type="entry name" value="His_kinase_dom"/>
</dbReference>
<dbReference type="InterPro" id="IPR003661">
    <property type="entry name" value="HisK_dim/P_dom"/>
</dbReference>
<sequence length="325" mass="35852">MGWNEFIYLGAGLGLGWWLGQRRLPGGAMKFITPKLPLAKTSRSPSPESETSELNDFSDPQVAALATKLQEARLAYHLAVEISQFKAGFLARTSHELRSPLNSIIGFLQLILADLCENPEEERDFIQQAHDATLRMVGLMDEVIMVAKTEHGREQMNLQPLKLAEILAEVEQLTHLQAANHNIRLSIIPPEAQVYVIGDRPRLKQVLLSLVDGAIAGSESGKVQVSTHISPESGYVHIWIDDQRPISAWSESWDLLESTLKSPASISTNIDPNHIAFSPGMRLLINQTLLGLMNGRLEVVAVPPSPENSNFTRTQCSLPLGSPDF</sequence>
<organism evidence="7 8">
    <name type="scientific">Limnospira platensis NIES-46</name>
    <dbReference type="NCBI Taxonomy" id="1236695"/>
    <lineage>
        <taxon>Bacteria</taxon>
        <taxon>Bacillati</taxon>
        <taxon>Cyanobacteriota</taxon>
        <taxon>Cyanophyceae</taxon>
        <taxon>Oscillatoriophycideae</taxon>
        <taxon>Oscillatoriales</taxon>
        <taxon>Sirenicapillariaceae</taxon>
        <taxon>Limnospira</taxon>
    </lineage>
</organism>
<protein>
    <recommendedName>
        <fullName evidence="2">histidine kinase</fullName>
        <ecNumber evidence="2">2.7.13.3</ecNumber>
    </recommendedName>
</protein>